<sequence>MSTVDVKSFVQLGKKSKLFFSLAVIAGTFQQVNAAVVTSANHEGKALVKEVHKLQQQLKGKVLDATGKPLVGASVAVKGTSNGAQSDAQGNFSVEAKSGDVLVVSSVGYKSKEVTVAGTTITVQLEEDQSQLEEVVVVGYGTMRKSDVTGSIAMVKGSDMMKDQSFSALDALRGKASGVNIFSNSSQPGANANRVVIRGVATINSSSNPLYVVDGVVMEDFNLLNPNDIENIEVLKDASSAAIYGARGANGVILVTTKRGNKDGSRTISYQGSAGVSSAQRYMDLLNAQEWVDAFMIGLENENKYQSEVLKSKNDKWTPWSLNKKDWFNDPDYFDANGNPLYDTDWQREATRTAISHNHQLNVQQGDEKSSVGAFLNYTDQQGIMNNTWNKRINAKMAYDAKPTSWLSTAINLTVNHTWGRYTPEDGGGQEARRTMIEMIPWYPVYDKNGLYTNSSSSTVAEQLSFEGMANPVSILDLQKRLRYNTQIFGNAALTFHLADGLDLKTQLGIDHHRKDYKGYSSKLLNNISRPNGWAERTHTNTLYWQEETYLTYNKQFDKHRINAMAGLSWQKKTYDFDKMRTEGLPDDFYEYNRMNLGVTPATPESFYNDWAMNSYFLRAAYSYDNRYSATVTSRYDGSSKFGRNNKYAFFPSLGLAWNVSNEEFLKGNQTISNLKLHTSYGLTGNSEIDPYRSLAIVDAGTILLNNGRVPWSYVSTIENEDLKWEKTAQFDVGVELGLLQNRLNFDVSYYRRKTTDLLLETPLPRATGFKSVMKNIGSVQNQGLDMMITGTIVTNENFEWKASLNANYNKNKVLTLGENNADILKNDWVGGANSVIRVGENLNSFYGYRRLGVYTQADVDAGNAEIKDIGRAKRTTEKEIIGKGLPDWTGSFVNNLRYKNFDFTLDLQFVKGVDVMQQFFHSTYDRFGITNGLKEILTDAYNGSNPNTMQQAIYLTNGGHAGQDTNVDDSWVADGSYVRVNLIQFGYTFNADVLKRMGLSRLRIYANANNPFLFTSKDFKGYDPESTSQYDPEMTSQFTAQGNGKFGQNMTFFSYPRAKTFSLGVNVTF</sequence>
<comment type="caution">
    <text evidence="9">The sequence shown here is derived from an EMBL/GenBank/DDBJ whole genome shotgun (WGS) entry which is preliminary data.</text>
</comment>
<evidence type="ECO:0000256" key="3">
    <source>
        <dbReference type="ARBA" id="ARBA00022452"/>
    </source>
</evidence>
<keyword evidence="2 7" id="KW-0813">Transport</keyword>
<keyword evidence="5 7" id="KW-0472">Membrane</keyword>
<evidence type="ECO:0000259" key="8">
    <source>
        <dbReference type="Pfam" id="PF07715"/>
    </source>
</evidence>
<keyword evidence="4 7" id="KW-0812">Transmembrane</keyword>
<evidence type="ECO:0000313" key="10">
    <source>
        <dbReference type="Proteomes" id="UP000250831"/>
    </source>
</evidence>
<dbReference type="Pfam" id="PF13715">
    <property type="entry name" value="CarbopepD_reg_2"/>
    <property type="match status" value="1"/>
</dbReference>
<dbReference type="InterPro" id="IPR012910">
    <property type="entry name" value="Plug_dom"/>
</dbReference>
<dbReference type="InterPro" id="IPR023997">
    <property type="entry name" value="TonB-dep_OMP_SusC/RagA_CS"/>
</dbReference>
<accession>A0A363NS16</accession>
<dbReference type="InterPro" id="IPR036942">
    <property type="entry name" value="Beta-barrel_TonB_sf"/>
</dbReference>
<dbReference type="Gene3D" id="2.170.130.10">
    <property type="entry name" value="TonB-dependent receptor, plug domain"/>
    <property type="match status" value="1"/>
</dbReference>
<comment type="similarity">
    <text evidence="7">Belongs to the TonB-dependent receptor family.</text>
</comment>
<dbReference type="InterPro" id="IPR037066">
    <property type="entry name" value="Plug_dom_sf"/>
</dbReference>
<evidence type="ECO:0000313" key="9">
    <source>
        <dbReference type="EMBL" id="PUV23510.1"/>
    </source>
</evidence>
<evidence type="ECO:0000256" key="4">
    <source>
        <dbReference type="ARBA" id="ARBA00022692"/>
    </source>
</evidence>
<dbReference type="SUPFAM" id="SSF56935">
    <property type="entry name" value="Porins"/>
    <property type="match status" value="1"/>
</dbReference>
<dbReference type="AlphaFoldDB" id="A0A363NS16"/>
<dbReference type="GO" id="GO:0009279">
    <property type="term" value="C:cell outer membrane"/>
    <property type="evidence" value="ECO:0007669"/>
    <property type="project" value="UniProtKB-SubCell"/>
</dbReference>
<dbReference type="Pfam" id="PF07715">
    <property type="entry name" value="Plug"/>
    <property type="match status" value="1"/>
</dbReference>
<dbReference type="FunFam" id="2.170.130.10:FF:000008">
    <property type="entry name" value="SusC/RagA family TonB-linked outer membrane protein"/>
    <property type="match status" value="1"/>
</dbReference>
<dbReference type="SUPFAM" id="SSF49464">
    <property type="entry name" value="Carboxypeptidase regulatory domain-like"/>
    <property type="match status" value="1"/>
</dbReference>
<dbReference type="EMBL" id="QCXX01000004">
    <property type="protein sequence ID" value="PUV23510.1"/>
    <property type="molecule type" value="Genomic_DNA"/>
</dbReference>
<dbReference type="InterPro" id="IPR039426">
    <property type="entry name" value="TonB-dep_rcpt-like"/>
</dbReference>
<dbReference type="InterPro" id="IPR023996">
    <property type="entry name" value="TonB-dep_OMP_SusC/RagA"/>
</dbReference>
<dbReference type="NCBIfam" id="TIGR04057">
    <property type="entry name" value="SusC_RagA_signa"/>
    <property type="match status" value="1"/>
</dbReference>
<evidence type="ECO:0000256" key="7">
    <source>
        <dbReference type="PROSITE-ProRule" id="PRU01360"/>
    </source>
</evidence>
<proteinExistence type="inferred from homology"/>
<keyword evidence="10" id="KW-1185">Reference proteome</keyword>
<gene>
    <name evidence="9" type="ORF">DCO56_16475</name>
</gene>
<name>A0A363NS16_9SPHI</name>
<reference evidence="9 10" key="1">
    <citation type="submission" date="2018-04" db="EMBL/GenBank/DDBJ databases">
        <title>Sphingobacterium sp. M46 Genome.</title>
        <authorList>
            <person name="Cheng J."/>
            <person name="Li Y."/>
        </authorList>
    </citation>
    <scope>NUCLEOTIDE SEQUENCE [LARGE SCALE GENOMIC DNA]</scope>
    <source>
        <strain evidence="9 10">M46</strain>
    </source>
</reference>
<protein>
    <submittedName>
        <fullName evidence="9">SusC/RagA family TonB-linked outer membrane protein</fullName>
    </submittedName>
</protein>
<dbReference type="NCBIfam" id="TIGR04056">
    <property type="entry name" value="OMP_RagA_SusC"/>
    <property type="match status" value="1"/>
</dbReference>
<keyword evidence="6 7" id="KW-0998">Cell outer membrane</keyword>
<evidence type="ECO:0000256" key="2">
    <source>
        <dbReference type="ARBA" id="ARBA00022448"/>
    </source>
</evidence>
<dbReference type="OrthoDB" id="9768177at2"/>
<feature type="domain" description="TonB-dependent receptor plug" evidence="8">
    <location>
        <begin position="145"/>
        <end position="252"/>
    </location>
</feature>
<evidence type="ECO:0000256" key="5">
    <source>
        <dbReference type="ARBA" id="ARBA00023136"/>
    </source>
</evidence>
<evidence type="ECO:0000256" key="6">
    <source>
        <dbReference type="ARBA" id="ARBA00023237"/>
    </source>
</evidence>
<keyword evidence="3 7" id="KW-1134">Transmembrane beta strand</keyword>
<dbReference type="RefSeq" id="WP_108634857.1">
    <property type="nucleotide sequence ID" value="NZ_QCXX01000004.1"/>
</dbReference>
<organism evidence="9 10">
    <name type="scientific">Sphingobacterium athyrii</name>
    <dbReference type="NCBI Taxonomy" id="2152717"/>
    <lineage>
        <taxon>Bacteria</taxon>
        <taxon>Pseudomonadati</taxon>
        <taxon>Bacteroidota</taxon>
        <taxon>Sphingobacteriia</taxon>
        <taxon>Sphingobacteriales</taxon>
        <taxon>Sphingobacteriaceae</taxon>
        <taxon>Sphingobacterium</taxon>
    </lineage>
</organism>
<dbReference type="Proteomes" id="UP000250831">
    <property type="component" value="Unassembled WGS sequence"/>
</dbReference>
<evidence type="ECO:0000256" key="1">
    <source>
        <dbReference type="ARBA" id="ARBA00004571"/>
    </source>
</evidence>
<dbReference type="Gene3D" id="2.60.40.1120">
    <property type="entry name" value="Carboxypeptidase-like, regulatory domain"/>
    <property type="match status" value="1"/>
</dbReference>
<dbReference type="InterPro" id="IPR008969">
    <property type="entry name" value="CarboxyPept-like_regulatory"/>
</dbReference>
<comment type="subcellular location">
    <subcellularLocation>
        <location evidence="1 7">Cell outer membrane</location>
        <topology evidence="1 7">Multi-pass membrane protein</topology>
    </subcellularLocation>
</comment>
<dbReference type="Gene3D" id="2.40.170.20">
    <property type="entry name" value="TonB-dependent receptor, beta-barrel domain"/>
    <property type="match status" value="1"/>
</dbReference>
<dbReference type="PROSITE" id="PS52016">
    <property type="entry name" value="TONB_DEPENDENT_REC_3"/>
    <property type="match status" value="1"/>
</dbReference>